<proteinExistence type="predicted"/>
<accession>A0A482TKX7</accession>
<dbReference type="Proteomes" id="UP000253235">
    <property type="component" value="Unassembled WGS sequence"/>
</dbReference>
<reference evidence="1 2" key="1">
    <citation type="submission" date="2019-01" db="EMBL/GenBank/DDBJ databases">
        <title>Flavobacterium sp. nov. isolated from arctic soil.</title>
        <authorList>
            <person name="Kim D.-U."/>
        </authorList>
    </citation>
    <scope>NUCLEOTIDE SEQUENCE [LARGE SCALE GENOMIC DNA]</scope>
    <source>
        <strain evidence="1 2">Kopri-42</strain>
    </source>
</reference>
<keyword evidence="2" id="KW-1185">Reference proteome</keyword>
<comment type="caution">
    <text evidence="1">The sequence shown here is derived from an EMBL/GenBank/DDBJ whole genome shotgun (WGS) entry which is preliminary data.</text>
</comment>
<sequence length="96" mass="11393">MTIEDLDNRMLQLYDELRNRGVLKYKRAFCAACGLPEQNLSNIRNKVNHFNLIHVANICKFYNLNANWIIDTSEKELFRRTTVTQILHKLQLKDEI</sequence>
<dbReference type="EMBL" id="QNVY02000003">
    <property type="protein sequence ID" value="RYJ51847.1"/>
    <property type="molecule type" value="Genomic_DNA"/>
</dbReference>
<protein>
    <recommendedName>
        <fullName evidence="3">XRE family transcriptional regulator</fullName>
    </recommendedName>
</protein>
<organism evidence="1 2">
    <name type="scientific">Flavobacterium petrolei</name>
    <dbReference type="NCBI Taxonomy" id="2259594"/>
    <lineage>
        <taxon>Bacteria</taxon>
        <taxon>Pseudomonadati</taxon>
        <taxon>Bacteroidota</taxon>
        <taxon>Flavobacteriia</taxon>
        <taxon>Flavobacteriales</taxon>
        <taxon>Flavobacteriaceae</taxon>
        <taxon>Flavobacterium</taxon>
    </lineage>
</organism>
<dbReference type="RefSeq" id="WP_113666461.1">
    <property type="nucleotide sequence ID" value="NZ_QNVY02000003.1"/>
</dbReference>
<dbReference type="OrthoDB" id="680443at2"/>
<evidence type="ECO:0000313" key="1">
    <source>
        <dbReference type="EMBL" id="RYJ51847.1"/>
    </source>
</evidence>
<evidence type="ECO:0000313" key="2">
    <source>
        <dbReference type="Proteomes" id="UP000253235"/>
    </source>
</evidence>
<gene>
    <name evidence="1" type="ORF">DR871_011750</name>
</gene>
<name>A0A482TKX7_9FLAO</name>
<evidence type="ECO:0008006" key="3">
    <source>
        <dbReference type="Google" id="ProtNLM"/>
    </source>
</evidence>
<dbReference type="AlphaFoldDB" id="A0A482TKX7"/>